<evidence type="ECO:0000313" key="8">
    <source>
        <dbReference type="EMBL" id="GAA1547876.1"/>
    </source>
</evidence>
<dbReference type="SMART" id="SM00862">
    <property type="entry name" value="Trans_reg_C"/>
    <property type="match status" value="1"/>
</dbReference>
<name>A0ABN2BVM3_9ACTN</name>
<protein>
    <recommendedName>
        <fullName evidence="7">OmpR/PhoB-type domain-containing protein</fullName>
    </recommendedName>
</protein>
<dbReference type="InterPro" id="IPR016032">
    <property type="entry name" value="Sig_transdc_resp-reg_C-effctor"/>
</dbReference>
<dbReference type="PANTHER" id="PTHR35807">
    <property type="entry name" value="TRANSCRIPTIONAL REGULATOR REDD-RELATED"/>
    <property type="match status" value="1"/>
</dbReference>
<feature type="region of interest" description="Disordered" evidence="6">
    <location>
        <begin position="257"/>
        <end position="277"/>
    </location>
</feature>
<evidence type="ECO:0000259" key="7">
    <source>
        <dbReference type="PROSITE" id="PS51755"/>
    </source>
</evidence>
<dbReference type="InterPro" id="IPR011990">
    <property type="entry name" value="TPR-like_helical_dom_sf"/>
</dbReference>
<keyword evidence="3 5" id="KW-0238">DNA-binding</keyword>
<dbReference type="CDD" id="cd15831">
    <property type="entry name" value="BTAD"/>
    <property type="match status" value="1"/>
</dbReference>
<dbReference type="Gene3D" id="1.10.10.10">
    <property type="entry name" value="Winged helix-like DNA-binding domain superfamily/Winged helix DNA-binding domain"/>
    <property type="match status" value="1"/>
</dbReference>
<evidence type="ECO:0000256" key="1">
    <source>
        <dbReference type="ARBA" id="ARBA00005820"/>
    </source>
</evidence>
<dbReference type="SUPFAM" id="SSF46894">
    <property type="entry name" value="C-terminal effector domain of the bipartite response regulators"/>
    <property type="match status" value="1"/>
</dbReference>
<evidence type="ECO:0000256" key="6">
    <source>
        <dbReference type="SAM" id="MobiDB-lite"/>
    </source>
</evidence>
<dbReference type="Pfam" id="PF00486">
    <property type="entry name" value="Trans_reg_C"/>
    <property type="match status" value="1"/>
</dbReference>
<feature type="compositionally biased region" description="Polar residues" evidence="6">
    <location>
        <begin position="262"/>
        <end position="277"/>
    </location>
</feature>
<evidence type="ECO:0000256" key="3">
    <source>
        <dbReference type="ARBA" id="ARBA00023125"/>
    </source>
</evidence>
<dbReference type="InterPro" id="IPR005158">
    <property type="entry name" value="BTAD"/>
</dbReference>
<dbReference type="InterPro" id="IPR051677">
    <property type="entry name" value="AfsR-DnrI-RedD_regulator"/>
</dbReference>
<dbReference type="InterPro" id="IPR036388">
    <property type="entry name" value="WH-like_DNA-bd_sf"/>
</dbReference>
<comment type="caution">
    <text evidence="8">The sequence shown here is derived from an EMBL/GenBank/DDBJ whole genome shotgun (WGS) entry which is preliminary data.</text>
</comment>
<proteinExistence type="inferred from homology"/>
<keyword evidence="4" id="KW-0804">Transcription</keyword>
<dbReference type="PROSITE" id="PS51755">
    <property type="entry name" value="OMPR_PHOB"/>
    <property type="match status" value="1"/>
</dbReference>
<dbReference type="Gene3D" id="1.25.40.10">
    <property type="entry name" value="Tetratricopeptide repeat domain"/>
    <property type="match status" value="1"/>
</dbReference>
<dbReference type="Proteomes" id="UP001501470">
    <property type="component" value="Unassembled WGS sequence"/>
</dbReference>
<dbReference type="PANTHER" id="PTHR35807:SF1">
    <property type="entry name" value="TRANSCRIPTIONAL REGULATOR REDD"/>
    <property type="match status" value="1"/>
</dbReference>
<organism evidence="8 9">
    <name type="scientific">Dactylosporangium maewongense</name>
    <dbReference type="NCBI Taxonomy" id="634393"/>
    <lineage>
        <taxon>Bacteria</taxon>
        <taxon>Bacillati</taxon>
        <taxon>Actinomycetota</taxon>
        <taxon>Actinomycetes</taxon>
        <taxon>Micromonosporales</taxon>
        <taxon>Micromonosporaceae</taxon>
        <taxon>Dactylosporangium</taxon>
    </lineage>
</organism>
<evidence type="ECO:0000256" key="2">
    <source>
        <dbReference type="ARBA" id="ARBA00023015"/>
    </source>
</evidence>
<feature type="DNA-binding region" description="OmpR/PhoB-type" evidence="5">
    <location>
        <begin position="1"/>
        <end position="102"/>
    </location>
</feature>
<dbReference type="SMART" id="SM01043">
    <property type="entry name" value="BTAD"/>
    <property type="match status" value="1"/>
</dbReference>
<feature type="domain" description="OmpR/PhoB-type" evidence="7">
    <location>
        <begin position="1"/>
        <end position="102"/>
    </location>
</feature>
<evidence type="ECO:0000256" key="4">
    <source>
        <dbReference type="ARBA" id="ARBA00023163"/>
    </source>
</evidence>
<dbReference type="EMBL" id="BAAAQD010000020">
    <property type="protein sequence ID" value="GAA1547876.1"/>
    <property type="molecule type" value="Genomic_DNA"/>
</dbReference>
<dbReference type="InterPro" id="IPR001867">
    <property type="entry name" value="OmpR/PhoB-type_DNA-bd"/>
</dbReference>
<sequence>MRVDIKVLGPLEVSVAGASVVPTANKPSQLLAMLALNAGHVVTISTLLEEIWGSCPPRSAVPTLHTYVLQLRKKIQQALEAGGHRSPRDVLITRRCGYVLDVAPDDVDATRYLELSAQGHEAADREDHQEAAAKLAAALRLWRGQAFADIAAGSQLRLETTRLEEIRLSDLDLRIETDLRLGRHHQLIGELATLCARYPLHEHFYSLYMLALYRAGRQGQALEAYQRVRTLTVANLGVDPSPPLRRLQRAILRGDPAVEDPNFTTSSAWQQPTTLAG</sequence>
<keyword evidence="9" id="KW-1185">Reference proteome</keyword>
<evidence type="ECO:0000256" key="5">
    <source>
        <dbReference type="PROSITE-ProRule" id="PRU01091"/>
    </source>
</evidence>
<dbReference type="SUPFAM" id="SSF48452">
    <property type="entry name" value="TPR-like"/>
    <property type="match status" value="1"/>
</dbReference>
<keyword evidence="2" id="KW-0805">Transcription regulation</keyword>
<gene>
    <name evidence="8" type="ORF">GCM10009827_080180</name>
</gene>
<comment type="similarity">
    <text evidence="1">Belongs to the AfsR/DnrI/RedD regulatory family.</text>
</comment>
<dbReference type="RefSeq" id="WP_344508630.1">
    <property type="nucleotide sequence ID" value="NZ_BAAAQD010000020.1"/>
</dbReference>
<reference evidence="8 9" key="1">
    <citation type="journal article" date="2019" name="Int. J. Syst. Evol. Microbiol.">
        <title>The Global Catalogue of Microorganisms (GCM) 10K type strain sequencing project: providing services to taxonomists for standard genome sequencing and annotation.</title>
        <authorList>
            <consortium name="The Broad Institute Genomics Platform"/>
            <consortium name="The Broad Institute Genome Sequencing Center for Infectious Disease"/>
            <person name="Wu L."/>
            <person name="Ma J."/>
        </authorList>
    </citation>
    <scope>NUCLEOTIDE SEQUENCE [LARGE SCALE GENOMIC DNA]</scope>
    <source>
        <strain evidence="8 9">JCM 15933</strain>
    </source>
</reference>
<dbReference type="Pfam" id="PF03704">
    <property type="entry name" value="BTAD"/>
    <property type="match status" value="1"/>
</dbReference>
<accession>A0ABN2BVM3</accession>
<evidence type="ECO:0000313" key="9">
    <source>
        <dbReference type="Proteomes" id="UP001501470"/>
    </source>
</evidence>